<dbReference type="GO" id="GO:0004309">
    <property type="term" value="F:exopolyphosphatase activity"/>
    <property type="evidence" value="ECO:0007669"/>
    <property type="project" value="UniProtKB-EC"/>
</dbReference>
<dbReference type="Gene3D" id="1.10.3210.10">
    <property type="entry name" value="Hypothetical protein af1432"/>
    <property type="match status" value="1"/>
</dbReference>
<dbReference type="InterPro" id="IPR050273">
    <property type="entry name" value="GppA/Ppx_hydrolase"/>
</dbReference>
<comment type="caution">
    <text evidence="7">The sequence shown here is derived from an EMBL/GenBank/DDBJ whole genome shotgun (WGS) entry which is preliminary data.</text>
</comment>
<keyword evidence="3 7" id="KW-0378">Hydrolase</keyword>
<dbReference type="Gene3D" id="3.30.420.150">
    <property type="entry name" value="Exopolyphosphatase. Domain 2"/>
    <property type="match status" value="1"/>
</dbReference>
<reference evidence="7 8" key="1">
    <citation type="submission" date="2021-03" db="EMBL/GenBank/DDBJ databases">
        <title>Genomic Encyclopedia of Type Strains, Phase IV (KMG-IV): sequencing the most valuable type-strain genomes for metagenomic binning, comparative biology and taxonomic classification.</title>
        <authorList>
            <person name="Goeker M."/>
        </authorList>
    </citation>
    <scope>NUCLEOTIDE SEQUENCE [LARGE SCALE GENOMIC DNA]</scope>
    <source>
        <strain evidence="7 8">DSM 26427</strain>
    </source>
</reference>
<proteinExistence type="inferred from homology"/>
<comment type="similarity">
    <text evidence="1">Belongs to the GppA/Ppx family.</text>
</comment>
<evidence type="ECO:0000313" key="7">
    <source>
        <dbReference type="EMBL" id="MBP1860793.1"/>
    </source>
</evidence>
<evidence type="ECO:0000256" key="2">
    <source>
        <dbReference type="ARBA" id="ARBA00012451"/>
    </source>
</evidence>
<dbReference type="CDD" id="cd24052">
    <property type="entry name" value="ASKHA_NBD_HpPPX-GppA-like"/>
    <property type="match status" value="1"/>
</dbReference>
<evidence type="ECO:0000256" key="3">
    <source>
        <dbReference type="ARBA" id="ARBA00022801"/>
    </source>
</evidence>
<organism evidence="7 8">
    <name type="scientific">Rhizobium herbae</name>
    <dbReference type="NCBI Taxonomy" id="508661"/>
    <lineage>
        <taxon>Bacteria</taxon>
        <taxon>Pseudomonadati</taxon>
        <taxon>Pseudomonadota</taxon>
        <taxon>Alphaproteobacteria</taxon>
        <taxon>Hyphomicrobiales</taxon>
        <taxon>Rhizobiaceae</taxon>
        <taxon>Rhizobium/Agrobacterium group</taxon>
        <taxon>Rhizobium</taxon>
    </lineage>
</organism>
<dbReference type="InterPro" id="IPR022371">
    <property type="entry name" value="Exopolyphosphatase"/>
</dbReference>
<dbReference type="RefSeq" id="WP_209854792.1">
    <property type="nucleotide sequence ID" value="NZ_JAGGJV010000008.1"/>
</dbReference>
<dbReference type="InterPro" id="IPR003695">
    <property type="entry name" value="Ppx_GppA_N"/>
</dbReference>
<sequence length="507" mass="55084">MVESEAQGRLPGIAPVSVVDIGSNSIRLVIYEGLSRSPAVLFNEKVMCGLGKGIDATGRMDAESVERALKALHRFRALSTQARASTVFVLATAAARDASNGPDFIRRAEIILGQKVRVLTGEEEAYFSALGIISGYHDPDGVVGDLGGGSLELVDVVGTKIGKGITLPLGGIRLSEHAEGSIVKARSHVRRYVKGAQVLQNVAGRTFYAVGGTWRSIAKLHMETRNYPLHMMQGYEISFDEAMAFLPEVIEPKDLKAPAYAHISKSRRTLLPFGAVAMQEVIAQMKPATISFSALGVREGYLFSLLSDTVRAHDPLLVAAREIAILRARSPEHARELADWSGKMVPHFGITETEEEGRYRQAACLLADISWRAHPDYRGLQALNIIAHSTFSGITHAGRAYIALANYYRFEGLNDDGATEPLAAIATPRMLELAKLLGGLLRVVYLLSASMPGVVRNLDIRPSTSSDLDLEFVIPSAYSEFAGERLDGRLQQLAKLTGKRIGFRFEG</sequence>
<dbReference type="Proteomes" id="UP000823786">
    <property type="component" value="Unassembled WGS sequence"/>
</dbReference>
<name>A0ABS4ES87_9HYPH</name>
<protein>
    <recommendedName>
        <fullName evidence="2">exopolyphosphatase</fullName>
        <ecNumber evidence="2">3.6.1.11</ecNumber>
    </recommendedName>
</protein>
<evidence type="ECO:0000259" key="5">
    <source>
        <dbReference type="Pfam" id="PF02541"/>
    </source>
</evidence>
<dbReference type="PANTHER" id="PTHR30005">
    <property type="entry name" value="EXOPOLYPHOSPHATASE"/>
    <property type="match status" value="1"/>
</dbReference>
<feature type="domain" description="Exopolyphosphatase C-terminal" evidence="6">
    <location>
        <begin position="316"/>
        <end position="503"/>
    </location>
</feature>
<dbReference type="EC" id="3.6.1.11" evidence="2"/>
<dbReference type="GO" id="GO:0008894">
    <property type="term" value="F:guanosine-5'-triphosphate,3'-diphosphate diphosphatase activity"/>
    <property type="evidence" value="ECO:0007669"/>
    <property type="project" value="UniProtKB-EC"/>
</dbReference>
<keyword evidence="8" id="KW-1185">Reference proteome</keyword>
<dbReference type="Gene3D" id="3.30.420.40">
    <property type="match status" value="1"/>
</dbReference>
<dbReference type="InterPro" id="IPR043129">
    <property type="entry name" value="ATPase_NBD"/>
</dbReference>
<dbReference type="EMBL" id="JAGGJV010000008">
    <property type="protein sequence ID" value="MBP1860793.1"/>
    <property type="molecule type" value="Genomic_DNA"/>
</dbReference>
<evidence type="ECO:0000256" key="4">
    <source>
        <dbReference type="ARBA" id="ARBA00047607"/>
    </source>
</evidence>
<evidence type="ECO:0000259" key="6">
    <source>
        <dbReference type="Pfam" id="PF21697"/>
    </source>
</evidence>
<gene>
    <name evidence="7" type="ORF">J2Z75_004314</name>
</gene>
<evidence type="ECO:0000313" key="8">
    <source>
        <dbReference type="Proteomes" id="UP000823786"/>
    </source>
</evidence>
<accession>A0ABS4ES87</accession>
<dbReference type="SUPFAM" id="SSF53067">
    <property type="entry name" value="Actin-like ATPase domain"/>
    <property type="match status" value="2"/>
</dbReference>
<dbReference type="InterPro" id="IPR048951">
    <property type="entry name" value="Ppx_C"/>
</dbReference>
<evidence type="ECO:0000256" key="1">
    <source>
        <dbReference type="ARBA" id="ARBA00007125"/>
    </source>
</evidence>
<feature type="domain" description="Ppx/GppA phosphatase N-terminal" evidence="5">
    <location>
        <begin position="30"/>
        <end position="307"/>
    </location>
</feature>
<dbReference type="SUPFAM" id="SSF109604">
    <property type="entry name" value="HD-domain/PDEase-like"/>
    <property type="match status" value="1"/>
</dbReference>
<dbReference type="NCBIfam" id="TIGR03706">
    <property type="entry name" value="exo_poly_only"/>
    <property type="match status" value="1"/>
</dbReference>
<dbReference type="Pfam" id="PF21697">
    <property type="entry name" value="Ppx_C"/>
    <property type="match status" value="1"/>
</dbReference>
<dbReference type="Pfam" id="PF02541">
    <property type="entry name" value="Ppx-GppA"/>
    <property type="match status" value="1"/>
</dbReference>
<comment type="catalytic activity">
    <reaction evidence="4">
        <text>[phosphate](n) + H2O = [phosphate](n-1) + phosphate + H(+)</text>
        <dbReference type="Rhea" id="RHEA:21528"/>
        <dbReference type="Rhea" id="RHEA-COMP:9859"/>
        <dbReference type="Rhea" id="RHEA-COMP:14279"/>
        <dbReference type="ChEBI" id="CHEBI:15377"/>
        <dbReference type="ChEBI" id="CHEBI:15378"/>
        <dbReference type="ChEBI" id="CHEBI:16838"/>
        <dbReference type="ChEBI" id="CHEBI:43474"/>
        <dbReference type="EC" id="3.6.1.11"/>
    </reaction>
</comment>
<dbReference type="PANTHER" id="PTHR30005:SF0">
    <property type="entry name" value="RETROGRADE REGULATION PROTEIN 2"/>
    <property type="match status" value="1"/>
</dbReference>